<gene>
    <name evidence="1" type="ORF">GCM10009037_06990</name>
</gene>
<reference evidence="1 2" key="1">
    <citation type="journal article" date="2019" name="Int. J. Syst. Evol. Microbiol.">
        <title>The Global Catalogue of Microorganisms (GCM) 10K type strain sequencing project: providing services to taxonomists for standard genome sequencing and annotation.</title>
        <authorList>
            <consortium name="The Broad Institute Genomics Platform"/>
            <consortium name="The Broad Institute Genome Sequencing Center for Infectious Disease"/>
            <person name="Wu L."/>
            <person name="Ma J."/>
        </authorList>
    </citation>
    <scope>NUCLEOTIDE SEQUENCE [LARGE SCALE GENOMIC DNA]</scope>
    <source>
        <strain evidence="1 2">JCM 19585</strain>
    </source>
</reference>
<dbReference type="RefSeq" id="WP_188878933.1">
    <property type="nucleotide sequence ID" value="NZ_BMPF01000001.1"/>
</dbReference>
<protein>
    <submittedName>
        <fullName evidence="1">Uncharacterized protein</fullName>
    </submittedName>
</protein>
<evidence type="ECO:0000313" key="2">
    <source>
        <dbReference type="Proteomes" id="UP000628840"/>
    </source>
</evidence>
<organism evidence="1 2">
    <name type="scientific">Halarchaeum grantii</name>
    <dbReference type="NCBI Taxonomy" id="1193105"/>
    <lineage>
        <taxon>Archaea</taxon>
        <taxon>Methanobacteriati</taxon>
        <taxon>Methanobacteriota</taxon>
        <taxon>Stenosarchaea group</taxon>
        <taxon>Halobacteria</taxon>
        <taxon>Halobacteriales</taxon>
        <taxon>Halobacteriaceae</taxon>
    </lineage>
</organism>
<name>A0A830FA40_9EURY</name>
<dbReference type="OrthoDB" id="285635at2157"/>
<accession>A0A830FA40</accession>
<sequence length="85" mass="9978">MTRVDLDILETLQNEGNDELVLTPGVIAENTHWGRNTVRKHLILLRNHSLVEYYDEDRSLYQLSDRGRAWLRGDLPTEELEDDDE</sequence>
<dbReference type="AlphaFoldDB" id="A0A830FA40"/>
<evidence type="ECO:0000313" key="1">
    <source>
        <dbReference type="EMBL" id="GGL25958.1"/>
    </source>
</evidence>
<dbReference type="Proteomes" id="UP000628840">
    <property type="component" value="Unassembled WGS sequence"/>
</dbReference>
<comment type="caution">
    <text evidence="1">The sequence shown here is derived from an EMBL/GenBank/DDBJ whole genome shotgun (WGS) entry which is preliminary data.</text>
</comment>
<dbReference type="Gene3D" id="1.10.10.10">
    <property type="entry name" value="Winged helix-like DNA-binding domain superfamily/Winged helix DNA-binding domain"/>
    <property type="match status" value="1"/>
</dbReference>
<keyword evidence="2" id="KW-1185">Reference proteome</keyword>
<dbReference type="InterPro" id="IPR036390">
    <property type="entry name" value="WH_DNA-bd_sf"/>
</dbReference>
<dbReference type="InterPro" id="IPR036388">
    <property type="entry name" value="WH-like_DNA-bd_sf"/>
</dbReference>
<proteinExistence type="predicted"/>
<dbReference type="SUPFAM" id="SSF46785">
    <property type="entry name" value="Winged helix' DNA-binding domain"/>
    <property type="match status" value="1"/>
</dbReference>
<dbReference type="EMBL" id="BMPF01000001">
    <property type="protein sequence ID" value="GGL25958.1"/>
    <property type="molecule type" value="Genomic_DNA"/>
</dbReference>